<name>A0ABM2A0W4_AEDAL</name>
<accession>A0ABM2A0W4</accession>
<feature type="domain" description="Chitin-binding type-2" evidence="8">
    <location>
        <begin position="23"/>
        <end position="80"/>
    </location>
</feature>
<evidence type="ECO:0000256" key="3">
    <source>
        <dbReference type="ARBA" id="ARBA00022737"/>
    </source>
</evidence>
<feature type="domain" description="Chitin-binding type-2" evidence="8">
    <location>
        <begin position="776"/>
        <end position="831"/>
    </location>
</feature>
<feature type="domain" description="Chitin-binding type-2" evidence="8">
    <location>
        <begin position="385"/>
        <end position="438"/>
    </location>
</feature>
<evidence type="ECO:0000256" key="4">
    <source>
        <dbReference type="ARBA" id="ARBA00023157"/>
    </source>
</evidence>
<proteinExistence type="predicted"/>
<feature type="region of interest" description="Disordered" evidence="6">
    <location>
        <begin position="712"/>
        <end position="737"/>
    </location>
</feature>
<dbReference type="Proteomes" id="UP000069940">
    <property type="component" value="Unassembled WGS sequence"/>
</dbReference>
<keyword evidence="10" id="KW-1185">Reference proteome</keyword>
<dbReference type="SUPFAM" id="SSF57625">
    <property type="entry name" value="Invertebrate chitin-binding proteins"/>
    <property type="match status" value="11"/>
</dbReference>
<evidence type="ECO:0000256" key="7">
    <source>
        <dbReference type="SAM" id="SignalP"/>
    </source>
</evidence>
<keyword evidence="1" id="KW-0147">Chitin-binding</keyword>
<keyword evidence="3" id="KW-0677">Repeat</keyword>
<dbReference type="PROSITE" id="PS50940">
    <property type="entry name" value="CHIT_BIND_II"/>
    <property type="match status" value="11"/>
</dbReference>
<feature type="domain" description="Chitin-binding type-2" evidence="8">
    <location>
        <begin position="157"/>
        <end position="218"/>
    </location>
</feature>
<dbReference type="Pfam" id="PF01607">
    <property type="entry name" value="CBM_14"/>
    <property type="match status" value="11"/>
</dbReference>
<dbReference type="SMART" id="SM00494">
    <property type="entry name" value="ChtBD2"/>
    <property type="match status" value="11"/>
</dbReference>
<protein>
    <recommendedName>
        <fullName evidence="8">Chitin-binding type-2 domain-containing protein</fullName>
    </recommendedName>
</protein>
<feature type="domain" description="Chitin-binding type-2" evidence="8">
    <location>
        <begin position="580"/>
        <end position="637"/>
    </location>
</feature>
<dbReference type="Gene3D" id="2.170.140.10">
    <property type="entry name" value="Chitin binding domain"/>
    <property type="match status" value="11"/>
</dbReference>
<reference evidence="10" key="1">
    <citation type="journal article" date="2015" name="Proc. Natl. Acad. Sci. U.S.A.">
        <title>Genome sequence of the Asian Tiger mosquito, Aedes albopictus, reveals insights into its biology, genetics, and evolution.</title>
        <authorList>
            <person name="Chen X.G."/>
            <person name="Jiang X."/>
            <person name="Gu J."/>
            <person name="Xu M."/>
            <person name="Wu Y."/>
            <person name="Deng Y."/>
            <person name="Zhang C."/>
            <person name="Bonizzoni M."/>
            <person name="Dermauw W."/>
            <person name="Vontas J."/>
            <person name="Armbruster P."/>
            <person name="Huang X."/>
            <person name="Yang Y."/>
            <person name="Zhang H."/>
            <person name="He W."/>
            <person name="Peng H."/>
            <person name="Liu Y."/>
            <person name="Wu K."/>
            <person name="Chen J."/>
            <person name="Lirakis M."/>
            <person name="Topalis P."/>
            <person name="Van Leeuwen T."/>
            <person name="Hall A.B."/>
            <person name="Jiang X."/>
            <person name="Thorpe C."/>
            <person name="Mueller R.L."/>
            <person name="Sun C."/>
            <person name="Waterhouse R.M."/>
            <person name="Yan G."/>
            <person name="Tu Z.J."/>
            <person name="Fang X."/>
            <person name="James A.A."/>
        </authorList>
    </citation>
    <scope>NUCLEOTIDE SEQUENCE [LARGE SCALE GENOMIC DNA]</scope>
    <source>
        <strain evidence="10">Foshan</strain>
    </source>
</reference>
<evidence type="ECO:0000259" key="8">
    <source>
        <dbReference type="PROSITE" id="PS50940"/>
    </source>
</evidence>
<feature type="domain" description="Chitin-binding type-2" evidence="8">
    <location>
        <begin position="328"/>
        <end position="384"/>
    </location>
</feature>
<dbReference type="RefSeq" id="XP_029713039.2">
    <property type="nucleotide sequence ID" value="XM_029857179.2"/>
</dbReference>
<feature type="domain" description="Chitin-binding type-2" evidence="8">
    <location>
        <begin position="519"/>
        <end position="576"/>
    </location>
</feature>
<feature type="domain" description="Chitin-binding type-2" evidence="8">
    <location>
        <begin position="439"/>
        <end position="499"/>
    </location>
</feature>
<evidence type="ECO:0000256" key="5">
    <source>
        <dbReference type="ARBA" id="ARBA00023180"/>
    </source>
</evidence>
<dbReference type="PANTHER" id="PTHR23301">
    <property type="entry name" value="CHITIN BINDING PERITROPHIN-A"/>
    <property type="match status" value="1"/>
</dbReference>
<dbReference type="InterPro" id="IPR051940">
    <property type="entry name" value="Chitin_bind-dev_reg"/>
</dbReference>
<feature type="domain" description="Chitin-binding type-2" evidence="8">
    <location>
        <begin position="646"/>
        <end position="703"/>
    </location>
</feature>
<evidence type="ECO:0000256" key="2">
    <source>
        <dbReference type="ARBA" id="ARBA00022729"/>
    </source>
</evidence>
<evidence type="ECO:0000256" key="1">
    <source>
        <dbReference type="ARBA" id="ARBA00022669"/>
    </source>
</evidence>
<evidence type="ECO:0000256" key="6">
    <source>
        <dbReference type="SAM" id="MobiDB-lite"/>
    </source>
</evidence>
<evidence type="ECO:0000313" key="9">
    <source>
        <dbReference type="EnsemblMetazoa" id="AALFPA23_023408.P34834"/>
    </source>
</evidence>
<feature type="domain" description="Chitin-binding type-2" evidence="8">
    <location>
        <begin position="225"/>
        <end position="284"/>
    </location>
</feature>
<dbReference type="EnsemblMetazoa" id="AALFPA23_023408.R34834">
    <property type="protein sequence ID" value="AALFPA23_023408.P34834"/>
    <property type="gene ID" value="AALFPA23_023408"/>
</dbReference>
<reference evidence="9" key="2">
    <citation type="submission" date="2025-05" db="UniProtKB">
        <authorList>
            <consortium name="EnsemblMetazoa"/>
        </authorList>
    </citation>
    <scope>IDENTIFICATION</scope>
    <source>
        <strain evidence="9">Foshan</strain>
    </source>
</reference>
<keyword evidence="5" id="KW-0325">Glycoprotein</keyword>
<evidence type="ECO:0000313" key="10">
    <source>
        <dbReference type="Proteomes" id="UP000069940"/>
    </source>
</evidence>
<feature type="signal peptide" evidence="7">
    <location>
        <begin position="1"/>
        <end position="23"/>
    </location>
</feature>
<keyword evidence="2 7" id="KW-0732">Signal</keyword>
<feature type="domain" description="Chitin-binding type-2" evidence="8">
    <location>
        <begin position="98"/>
        <end position="155"/>
    </location>
</feature>
<feature type="chain" id="PRO_5045665639" description="Chitin-binding type-2 domain-containing protein" evidence="7">
    <location>
        <begin position="24"/>
        <end position="833"/>
    </location>
</feature>
<dbReference type="PANTHER" id="PTHR23301:SF0">
    <property type="entry name" value="CHITIN-BINDING TYPE-2 DOMAIN-CONTAINING PROTEIN-RELATED"/>
    <property type="match status" value="1"/>
</dbReference>
<dbReference type="InterPro" id="IPR036508">
    <property type="entry name" value="Chitin-bd_dom_sf"/>
</dbReference>
<dbReference type="InterPro" id="IPR002557">
    <property type="entry name" value="Chitin-bd_dom"/>
</dbReference>
<dbReference type="GeneID" id="109403424"/>
<keyword evidence="4" id="KW-1015">Disulfide bond</keyword>
<organism evidence="9 10">
    <name type="scientific">Aedes albopictus</name>
    <name type="common">Asian tiger mosquito</name>
    <name type="synonym">Stegomyia albopicta</name>
    <dbReference type="NCBI Taxonomy" id="7160"/>
    <lineage>
        <taxon>Eukaryota</taxon>
        <taxon>Metazoa</taxon>
        <taxon>Ecdysozoa</taxon>
        <taxon>Arthropoda</taxon>
        <taxon>Hexapoda</taxon>
        <taxon>Insecta</taxon>
        <taxon>Pterygota</taxon>
        <taxon>Neoptera</taxon>
        <taxon>Endopterygota</taxon>
        <taxon>Diptera</taxon>
        <taxon>Nematocera</taxon>
        <taxon>Culicoidea</taxon>
        <taxon>Culicidae</taxon>
        <taxon>Culicinae</taxon>
        <taxon>Aedini</taxon>
        <taxon>Aedes</taxon>
        <taxon>Stegomyia</taxon>
    </lineage>
</organism>
<sequence>MFRIAVVAIFSVIVLSAIPSLEANRCLGRPDGFFVNDFTACDAFFTCIRQTPVPGRCPEGFYFNENNQMCDNPWNVICLLCVGTETEPDTEPETETDDPETEPQEGVVTEFFPIENECSMYTLCVNGVGFLRECSAGLMFDPVAQRCDLEENVECVENICPNSVNPAVASMVPDPTDCSQYYICFNRIPNGPHTCNAGLLFDPVNRRCDLEDNVECEVVTEPPTVTDCPPTGLHYIPVEGECSSFFICLNGEQIGEEVCADGLIFDINLRNCRPRTDEGSQCITDPPVEVAKRILGFKIGSTQVVISKMKKYFLSLFILGWMLTDVYGNPCEGINSGFVAHTDCTRYYSCVNGVAHEMQCPAVYPIFRPDTQMCDSGNADECVACPATGLARFPVAGSCTKFILCVNGVQSQHECLNGLVFDTALNECNLAANAPPCTSVTCPANDDPANPTFIRHPTNCRQYYICVAGQPIQQECPVDTAFNPSTNVCDLQANVQCPALWRSMESSSSLVSKSLSKADPICSGNTGIKNLPDPDDCSRYYLCMNGVSYSVACSTGLIFDSQTNKCGSKETSVCVKDVTKSPCAGNVGLKYEPHEQECSKYYMCMGETLYELTCQADKLFNTNTGKCEASSTVICSNGVSPVTPDPNMCAGNVGTNRLPDSTDCTAFYVCVGEQFFRQTCADSLIFDVLTNDCNRPENSVCITEIATPPVAGQTTTTAPTTVRPSTNAPIQTTTTTPIQTTTRAPATLAPTTLAPTTLAPTTHAPATTPAPANPSTPYCPPGQVFFYPHPDCSKFYRCVYGTLYVRDCPANQYWNQAREYCDHLYNVNCPARQ</sequence>